<comment type="caution">
    <text evidence="2">The sequence shown here is derived from an EMBL/GenBank/DDBJ whole genome shotgun (WGS) entry which is preliminary data.</text>
</comment>
<evidence type="ECO:0000313" key="3">
    <source>
        <dbReference type="Proteomes" id="UP000186817"/>
    </source>
</evidence>
<sequence>MRSIPEVAKLESCKECRRLTAALVGGPVTGKRAAKQRKALEVHKRQHQDVDAVSLEALDAEVRRLCAADAASPSETTPAVTEPKVADAASELAPAPKKRTGKNKRKWLLLLLLGCEHVEQATSPSTGFVAVEMGPMSSVWVLLCIIAAVQRSRALFAFAILYQGLCCGLCRYLANTKPYLFFLGHLAVAAGVLFA</sequence>
<feature type="region of interest" description="Disordered" evidence="1">
    <location>
        <begin position="73"/>
        <end position="98"/>
    </location>
</feature>
<evidence type="ECO:0000256" key="1">
    <source>
        <dbReference type="SAM" id="MobiDB-lite"/>
    </source>
</evidence>
<reference evidence="2 3" key="1">
    <citation type="submission" date="2016-02" db="EMBL/GenBank/DDBJ databases">
        <title>Genome analysis of coral dinoflagellate symbionts highlights evolutionary adaptations to a symbiotic lifestyle.</title>
        <authorList>
            <person name="Aranda M."/>
            <person name="Li Y."/>
            <person name="Liew Y.J."/>
            <person name="Baumgarten S."/>
            <person name="Simakov O."/>
            <person name="Wilson M."/>
            <person name="Piel J."/>
            <person name="Ashoor H."/>
            <person name="Bougouffa S."/>
            <person name="Bajic V.B."/>
            <person name="Ryu T."/>
            <person name="Ravasi T."/>
            <person name="Bayer T."/>
            <person name="Micklem G."/>
            <person name="Kim H."/>
            <person name="Bhak J."/>
            <person name="Lajeunesse T.C."/>
            <person name="Voolstra C.R."/>
        </authorList>
    </citation>
    <scope>NUCLEOTIDE SEQUENCE [LARGE SCALE GENOMIC DNA]</scope>
    <source>
        <strain evidence="2 3">CCMP2467</strain>
    </source>
</reference>
<dbReference type="OrthoDB" id="448760at2759"/>
<gene>
    <name evidence="2" type="ORF">AK812_SmicGene23890</name>
</gene>
<dbReference type="Proteomes" id="UP000186817">
    <property type="component" value="Unassembled WGS sequence"/>
</dbReference>
<organism evidence="2 3">
    <name type="scientific">Symbiodinium microadriaticum</name>
    <name type="common">Dinoflagellate</name>
    <name type="synonym">Zooxanthella microadriatica</name>
    <dbReference type="NCBI Taxonomy" id="2951"/>
    <lineage>
        <taxon>Eukaryota</taxon>
        <taxon>Sar</taxon>
        <taxon>Alveolata</taxon>
        <taxon>Dinophyceae</taxon>
        <taxon>Suessiales</taxon>
        <taxon>Symbiodiniaceae</taxon>
        <taxon>Symbiodinium</taxon>
    </lineage>
</organism>
<protein>
    <submittedName>
        <fullName evidence="2">Uncharacterized protein</fullName>
    </submittedName>
</protein>
<dbReference type="AlphaFoldDB" id="A0A1Q9DGD0"/>
<evidence type="ECO:0000313" key="2">
    <source>
        <dbReference type="EMBL" id="OLP94150.1"/>
    </source>
</evidence>
<name>A0A1Q9DGD0_SYMMI</name>
<accession>A0A1Q9DGD0</accession>
<dbReference type="EMBL" id="LSRX01000555">
    <property type="protein sequence ID" value="OLP94150.1"/>
    <property type="molecule type" value="Genomic_DNA"/>
</dbReference>
<proteinExistence type="predicted"/>
<keyword evidence="3" id="KW-1185">Reference proteome</keyword>